<reference evidence="6" key="1">
    <citation type="submission" date="2018-03" db="EMBL/GenBank/DDBJ databases">
        <authorList>
            <person name="Rodrigo-Torres L."/>
            <person name="Arahal R. D."/>
            <person name="Lucena T."/>
        </authorList>
    </citation>
    <scope>NUCLEOTIDE SEQUENCE [LARGE SCALE GENOMIC DNA]</scope>
    <source>
        <strain evidence="6">CECT 8871</strain>
    </source>
</reference>
<name>A0A2R8AV97_9RHOB</name>
<dbReference type="InterPro" id="IPR045569">
    <property type="entry name" value="Metalloprtase-TldD/E_C"/>
</dbReference>
<evidence type="ECO:0000313" key="5">
    <source>
        <dbReference type="EMBL" id="SPF79799.1"/>
    </source>
</evidence>
<evidence type="ECO:0000259" key="3">
    <source>
        <dbReference type="Pfam" id="PF19289"/>
    </source>
</evidence>
<dbReference type="EMBL" id="OMOJ01000002">
    <property type="protein sequence ID" value="SPF79799.1"/>
    <property type="molecule type" value="Genomic_DNA"/>
</dbReference>
<dbReference type="GO" id="GO:0006508">
    <property type="term" value="P:proteolysis"/>
    <property type="evidence" value="ECO:0007669"/>
    <property type="project" value="UniProtKB-KW"/>
</dbReference>
<organism evidence="5 6">
    <name type="scientific">Pseudoprimorskyibacter insulae</name>
    <dbReference type="NCBI Taxonomy" id="1695997"/>
    <lineage>
        <taxon>Bacteria</taxon>
        <taxon>Pseudomonadati</taxon>
        <taxon>Pseudomonadota</taxon>
        <taxon>Alphaproteobacteria</taxon>
        <taxon>Rhodobacterales</taxon>
        <taxon>Paracoccaceae</taxon>
        <taxon>Pseudoprimorskyibacter</taxon>
    </lineage>
</organism>
<keyword evidence="5" id="KW-0482">Metalloprotease</keyword>
<feature type="domain" description="Metalloprotease TldD/E central" evidence="4">
    <location>
        <begin position="120"/>
        <end position="223"/>
    </location>
</feature>
<keyword evidence="5" id="KW-0645">Protease</keyword>
<dbReference type="GO" id="GO:0008237">
    <property type="term" value="F:metallopeptidase activity"/>
    <property type="evidence" value="ECO:0007669"/>
    <property type="project" value="UniProtKB-KW"/>
</dbReference>
<dbReference type="AlphaFoldDB" id="A0A2R8AV97"/>
<dbReference type="InterPro" id="IPR002510">
    <property type="entry name" value="Metalloprtase-TldD/E_N"/>
</dbReference>
<dbReference type="InterPro" id="IPR035068">
    <property type="entry name" value="TldD/PmbA_N"/>
</dbReference>
<evidence type="ECO:0000256" key="1">
    <source>
        <dbReference type="ARBA" id="ARBA00005836"/>
    </source>
</evidence>
<evidence type="ECO:0000259" key="4">
    <source>
        <dbReference type="Pfam" id="PF19290"/>
    </source>
</evidence>
<dbReference type="InterPro" id="IPR047657">
    <property type="entry name" value="PmbA"/>
</dbReference>
<dbReference type="Pfam" id="PF19290">
    <property type="entry name" value="PmbA_TldD_2nd"/>
    <property type="match status" value="1"/>
</dbReference>
<feature type="domain" description="Metalloprotease TldD/E C-terminal" evidence="3">
    <location>
        <begin position="231"/>
        <end position="447"/>
    </location>
</feature>
<dbReference type="GO" id="GO:0005829">
    <property type="term" value="C:cytosol"/>
    <property type="evidence" value="ECO:0007669"/>
    <property type="project" value="TreeGrafter"/>
</dbReference>
<dbReference type="SUPFAM" id="SSF111283">
    <property type="entry name" value="Putative modulator of DNA gyrase, PmbA/TldD"/>
    <property type="match status" value="1"/>
</dbReference>
<evidence type="ECO:0000259" key="2">
    <source>
        <dbReference type="Pfam" id="PF01523"/>
    </source>
</evidence>
<dbReference type="OrthoDB" id="9803618at2"/>
<dbReference type="EC" id="3.4.-.-" evidence="5"/>
<dbReference type="Pfam" id="PF01523">
    <property type="entry name" value="PmbA_TldD_1st"/>
    <property type="match status" value="1"/>
</dbReference>
<comment type="similarity">
    <text evidence="1">Belongs to the peptidase U62 family.</text>
</comment>
<dbReference type="Pfam" id="PF19289">
    <property type="entry name" value="PmbA_TldD_3rd"/>
    <property type="match status" value="1"/>
</dbReference>
<dbReference type="PANTHER" id="PTHR43421:SF1">
    <property type="entry name" value="METALLOPROTEASE PMBA"/>
    <property type="match status" value="1"/>
</dbReference>
<sequence>MPQSLEDLTQALLSAARAAGADAADAMALDGRSISIDVRHGALEQAERSEAVDIGLRVLIGQRSACVSASDTRPETMAAMAERAVAMAKEAPEDRYIGLADPSQLATDWDLDALELCDPTDEPAPAALQDDATRAEATALAVDGITQVQGATAGYGMQRVHLSATNGFSGGYARTSRSVSCVAIAGTGTGMERDHDGDYRVFQSDLRSPEEIGALAAERALARMNPRKPRTGSYPVLFDERVSSSLIGHLLAAANGSAVARGASWLRDNLGQQVLPDGIDLIEDPHRPRMSSSRPFDAEGLPTARRALVDNGVLTGWTLDLANARKLGMQSTANAARGTGAGPSPSVWNVSMTQGSATPQDLMRDMGTGLLVTSMIGSTINPNTGDYSRGAAGVWIENGEPAYTVSGVTIAGNLRDMLRTVVPANDARTYLSRVVPSLLVEGLTLAGE</sequence>
<gene>
    <name evidence="5" type="primary">pmbA</name>
    <name evidence="5" type="ORF">PRI8871_01597</name>
</gene>
<dbReference type="PANTHER" id="PTHR43421">
    <property type="entry name" value="METALLOPROTEASE PMBA"/>
    <property type="match status" value="1"/>
</dbReference>
<dbReference type="Gene3D" id="3.30.2290.10">
    <property type="entry name" value="PmbA/TldD superfamily"/>
    <property type="match status" value="1"/>
</dbReference>
<protein>
    <submittedName>
        <fullName evidence="5">Metalloprotease PmbA</fullName>
        <ecNumber evidence="5">3.4.-.-</ecNumber>
    </submittedName>
</protein>
<dbReference type="InterPro" id="IPR036059">
    <property type="entry name" value="TldD/PmbA_sf"/>
</dbReference>
<dbReference type="RefSeq" id="WP_108885636.1">
    <property type="nucleotide sequence ID" value="NZ_OMOJ01000002.1"/>
</dbReference>
<evidence type="ECO:0000313" key="6">
    <source>
        <dbReference type="Proteomes" id="UP000244904"/>
    </source>
</evidence>
<dbReference type="InterPro" id="IPR045570">
    <property type="entry name" value="Metalloprtase-TldD/E_cen_dom"/>
</dbReference>
<dbReference type="Proteomes" id="UP000244904">
    <property type="component" value="Unassembled WGS sequence"/>
</dbReference>
<keyword evidence="5" id="KW-0378">Hydrolase</keyword>
<feature type="domain" description="Metalloprotease TldD/E N-terminal" evidence="2">
    <location>
        <begin position="24"/>
        <end position="88"/>
    </location>
</feature>
<proteinExistence type="inferred from homology"/>
<keyword evidence="6" id="KW-1185">Reference proteome</keyword>
<accession>A0A2R8AV97</accession>